<keyword evidence="8" id="KW-0131">Cell cycle</keyword>
<evidence type="ECO:0000256" key="9">
    <source>
        <dbReference type="ARBA" id="ARBA00023315"/>
    </source>
</evidence>
<evidence type="ECO:0000313" key="13">
    <source>
        <dbReference type="EMBL" id="CAL56254.1"/>
    </source>
</evidence>
<comment type="similarity">
    <text evidence="2">Belongs to the acetyltransferase family. ECO subfamily.</text>
</comment>
<sequence length="363" mass="38751">MSRVLELFARRTSAVGASARVGERGRGRDDVDDDYSNRTATPRRDEAADGAERARAGESLTSGGEEDDSGRRPVVVATYGRRKRARATTTTTTTAGSIKGVDEGDEGEGDGDVRAQKVSEGASANGKKRTQMCLDLGQASMRHETCARCGFLYAKGDPADEKAHVRYHANFVNGLSSGGVGGMTLKPADGQKVVWESENSDVRCVALDVASKASKGAMARIARGIERELCMPENWICENATGALKAFVCVVKKGNRVVGALFAEKVSEAYRTLPGAKLSSNATDGTVVAHGNKPERALCGVRAIWTHASARRRGYARAMLNSMRAHLVVGYVVDAKECAFTQPTEAGTALALSYCEDETFLVY</sequence>
<evidence type="ECO:0000256" key="4">
    <source>
        <dbReference type="ARBA" id="ARBA00022723"/>
    </source>
</evidence>
<accession>Q00ZM8</accession>
<dbReference type="Proteomes" id="UP000009170">
    <property type="component" value="Unassembled WGS sequence"/>
</dbReference>
<keyword evidence="9" id="KW-0012">Acyltransferase</keyword>
<keyword evidence="6" id="KW-0862">Zinc</keyword>
<evidence type="ECO:0000256" key="10">
    <source>
        <dbReference type="SAM" id="MobiDB-lite"/>
    </source>
</evidence>
<keyword evidence="5" id="KW-0863">Zinc-finger</keyword>
<evidence type="ECO:0000256" key="5">
    <source>
        <dbReference type="ARBA" id="ARBA00022771"/>
    </source>
</evidence>
<name>Q00ZM8_OSTTA</name>
<keyword evidence="4" id="KW-0479">Metal-binding</keyword>
<dbReference type="GO" id="GO:0008270">
    <property type="term" value="F:zinc ion binding"/>
    <property type="evidence" value="ECO:0007669"/>
    <property type="project" value="UniProtKB-KW"/>
</dbReference>
<dbReference type="GeneID" id="9832065"/>
<organism evidence="13 14">
    <name type="scientific">Ostreococcus tauri</name>
    <name type="common">Marine green alga</name>
    <dbReference type="NCBI Taxonomy" id="70448"/>
    <lineage>
        <taxon>Eukaryota</taxon>
        <taxon>Viridiplantae</taxon>
        <taxon>Chlorophyta</taxon>
        <taxon>Mamiellophyceae</taxon>
        <taxon>Mamiellales</taxon>
        <taxon>Bathycoccaceae</taxon>
        <taxon>Ostreococcus</taxon>
    </lineage>
</organism>
<evidence type="ECO:0000256" key="7">
    <source>
        <dbReference type="ARBA" id="ARBA00023242"/>
    </source>
</evidence>
<dbReference type="InterPro" id="IPR028005">
    <property type="entry name" value="AcTrfase_ESCO_Znf_dom"/>
</dbReference>
<evidence type="ECO:0000256" key="1">
    <source>
        <dbReference type="ARBA" id="ARBA00004123"/>
    </source>
</evidence>
<dbReference type="Pfam" id="PF13880">
    <property type="entry name" value="Acetyltransf_13"/>
    <property type="match status" value="1"/>
</dbReference>
<feature type="region of interest" description="Disordered" evidence="10">
    <location>
        <begin position="12"/>
        <end position="113"/>
    </location>
</feature>
<dbReference type="OrthoDB" id="428854at2759"/>
<protein>
    <submittedName>
        <fullName evidence="13">Acyl-CoA N-acyltransferase</fullName>
    </submittedName>
</protein>
<evidence type="ECO:0000256" key="8">
    <source>
        <dbReference type="ARBA" id="ARBA00023306"/>
    </source>
</evidence>
<dbReference type="GO" id="GO:0061733">
    <property type="term" value="F:protein-lysine-acetyltransferase activity"/>
    <property type="evidence" value="ECO:0007669"/>
    <property type="project" value="TreeGrafter"/>
</dbReference>
<evidence type="ECO:0000256" key="3">
    <source>
        <dbReference type="ARBA" id="ARBA00022679"/>
    </source>
</evidence>
<comment type="caution">
    <text evidence="13">The sequence shown here is derived from an EMBL/GenBank/DDBJ whole genome shotgun (WGS) entry which is preliminary data.</text>
</comment>
<dbReference type="Pfam" id="PF13878">
    <property type="entry name" value="zf-C2H2_3"/>
    <property type="match status" value="1"/>
</dbReference>
<dbReference type="Gene3D" id="3.40.630.30">
    <property type="match status" value="1"/>
</dbReference>
<gene>
    <name evidence="13" type="ORF">OT_ostta10g02870</name>
</gene>
<feature type="compositionally biased region" description="Basic and acidic residues" evidence="10">
    <location>
        <begin position="42"/>
        <end position="56"/>
    </location>
</feature>
<dbReference type="STRING" id="70448.Q00ZM8"/>
<dbReference type="GO" id="GO:0000785">
    <property type="term" value="C:chromatin"/>
    <property type="evidence" value="ECO:0007669"/>
    <property type="project" value="TreeGrafter"/>
</dbReference>
<evidence type="ECO:0000259" key="12">
    <source>
        <dbReference type="Pfam" id="PF13880"/>
    </source>
</evidence>
<dbReference type="PANTHER" id="PTHR45884">
    <property type="entry name" value="N-ACETYLTRANSFERASE ECO"/>
    <property type="match status" value="1"/>
</dbReference>
<feature type="domain" description="N-acetyltransferase ESCO zinc-finger" evidence="11">
    <location>
        <begin position="131"/>
        <end position="170"/>
    </location>
</feature>
<evidence type="ECO:0000256" key="2">
    <source>
        <dbReference type="ARBA" id="ARBA00005816"/>
    </source>
</evidence>
<dbReference type="AlphaFoldDB" id="Q00ZM8"/>
<dbReference type="GO" id="GO:0007064">
    <property type="term" value="P:mitotic sister chromatid cohesion"/>
    <property type="evidence" value="ECO:0007669"/>
    <property type="project" value="TreeGrafter"/>
</dbReference>
<dbReference type="EMBL" id="CAID01000010">
    <property type="protein sequence ID" value="CAL56254.1"/>
    <property type="molecule type" value="Genomic_DNA"/>
</dbReference>
<dbReference type="KEGG" id="ota:OT_ostta10g02870"/>
<keyword evidence="14" id="KW-1185">Reference proteome</keyword>
<dbReference type="InterPro" id="IPR016181">
    <property type="entry name" value="Acyl_CoA_acyltransferase"/>
</dbReference>
<evidence type="ECO:0000313" key="14">
    <source>
        <dbReference type="Proteomes" id="UP000009170"/>
    </source>
</evidence>
<proteinExistence type="inferred from homology"/>
<evidence type="ECO:0000259" key="11">
    <source>
        <dbReference type="Pfam" id="PF13878"/>
    </source>
</evidence>
<dbReference type="InterPro" id="IPR028009">
    <property type="entry name" value="ESCO_Acetyltransf_dom"/>
</dbReference>
<reference evidence="14" key="1">
    <citation type="journal article" date="2006" name="Proc. Natl. Acad. Sci. U.S.A.">
        <title>Genome analysis of the smallest free-living eukaryote Ostreococcus tauri unveils many unique features.</title>
        <authorList>
            <person name="Derelle E."/>
            <person name="Ferraz C."/>
            <person name="Rombauts S."/>
            <person name="Rouze P."/>
            <person name="Worden A.Z."/>
            <person name="Robbens S."/>
            <person name="Partensky F."/>
            <person name="Degroeve S."/>
            <person name="Echeynie S."/>
            <person name="Cooke R."/>
            <person name="Saeys Y."/>
            <person name="Wuyts J."/>
            <person name="Jabbari K."/>
            <person name="Bowler C."/>
            <person name="Panaud O."/>
            <person name="Piegu B."/>
            <person name="Ball S.G."/>
            <person name="Ral J.-P."/>
            <person name="Bouget F.-Y."/>
            <person name="Piganeau G."/>
            <person name="De Baets B."/>
            <person name="Picard A."/>
            <person name="Delseny M."/>
            <person name="Demaille J."/>
            <person name="Van de Peer Y."/>
            <person name="Moreau H."/>
        </authorList>
    </citation>
    <scope>NUCLEOTIDE SEQUENCE [LARGE SCALE GENOMIC DNA]</scope>
    <source>
        <strain evidence="14">OTTH 0595 / CCAP 157/2 / RCC745</strain>
    </source>
</reference>
<evidence type="ECO:0000256" key="6">
    <source>
        <dbReference type="ARBA" id="ARBA00022833"/>
    </source>
</evidence>
<dbReference type="PANTHER" id="PTHR45884:SF2">
    <property type="entry name" value="N-ACETYLTRANSFERASE ECO"/>
    <property type="match status" value="1"/>
</dbReference>
<dbReference type="GO" id="GO:0005634">
    <property type="term" value="C:nucleus"/>
    <property type="evidence" value="ECO:0007669"/>
    <property type="project" value="UniProtKB-SubCell"/>
</dbReference>
<comment type="subcellular location">
    <subcellularLocation>
        <location evidence="1">Nucleus</location>
    </subcellularLocation>
</comment>
<dbReference type="SUPFAM" id="SSF55729">
    <property type="entry name" value="Acyl-CoA N-acyltransferases (Nat)"/>
    <property type="match status" value="1"/>
</dbReference>
<dbReference type="InParanoid" id="Q00ZM8"/>
<keyword evidence="3" id="KW-0808">Transferase</keyword>
<reference evidence="13 14" key="2">
    <citation type="journal article" date="2014" name="BMC Genomics">
        <title>An improved genome of the model marine alga Ostreococcus tauri unfolds by assessing Illumina de novo assemblies.</title>
        <authorList>
            <person name="Blanc-Mathieu R."/>
            <person name="Verhelst B."/>
            <person name="Derelle E."/>
            <person name="Rombauts S."/>
            <person name="Bouget F.Y."/>
            <person name="Carre I."/>
            <person name="Chateau A."/>
            <person name="Eyre-Walker A."/>
            <person name="Grimsley N."/>
            <person name="Moreau H."/>
            <person name="Piegu B."/>
            <person name="Rivals E."/>
            <person name="Schackwitz W."/>
            <person name="Van de Peer Y."/>
            <person name="Piganeau G."/>
        </authorList>
    </citation>
    <scope>NUCLEOTIDE SEQUENCE [LARGE SCALE GENOMIC DNA]</scope>
    <source>
        <strain evidence="14">OTTH 0595 / CCAP 157/2 / RCC745</strain>
    </source>
</reference>
<feature type="domain" description="N-acetyltransferase ESCO acetyl-transferase" evidence="12">
    <location>
        <begin position="296"/>
        <end position="363"/>
    </location>
</feature>
<dbReference type="RefSeq" id="XP_003081729.1">
    <property type="nucleotide sequence ID" value="XM_003081681.1"/>
</dbReference>
<keyword evidence="7" id="KW-0539">Nucleus</keyword>
<dbReference type="OMA" id="YHEHPAT"/>